<feature type="region of interest" description="Disordered" evidence="1">
    <location>
        <begin position="450"/>
        <end position="539"/>
    </location>
</feature>
<dbReference type="Proteomes" id="UP000288859">
    <property type="component" value="Unassembled WGS sequence"/>
</dbReference>
<gene>
    <name evidence="3" type="ORF">B0A52_03243</name>
</gene>
<dbReference type="OrthoDB" id="4160303at2759"/>
<protein>
    <submittedName>
        <fullName evidence="3">Uncharacterized protein</fullName>
    </submittedName>
</protein>
<accession>A0A438NBB4</accession>
<proteinExistence type="predicted"/>
<reference evidence="3 4" key="1">
    <citation type="submission" date="2017-03" db="EMBL/GenBank/DDBJ databases">
        <title>Genomes of endolithic fungi from Antarctica.</title>
        <authorList>
            <person name="Coleine C."/>
            <person name="Masonjones S."/>
            <person name="Stajich J.E."/>
        </authorList>
    </citation>
    <scope>NUCLEOTIDE SEQUENCE [LARGE SCALE GENOMIC DNA]</scope>
    <source>
        <strain evidence="3 4">CCFEE 6314</strain>
    </source>
</reference>
<feature type="region of interest" description="Disordered" evidence="1">
    <location>
        <begin position="181"/>
        <end position="211"/>
    </location>
</feature>
<feature type="compositionally biased region" description="Low complexity" evidence="1">
    <location>
        <begin position="474"/>
        <end position="484"/>
    </location>
</feature>
<keyword evidence="2" id="KW-0812">Transmembrane</keyword>
<sequence>MDSYTAQPARQEAATAASTLMLITEKAPMARHSHNLLAKHAMNQAGKRYHGTVHIEPDHGQKVSTKNIVSVMPFSIQLDSTLSIDKLLLKKPHNSLDSTAGHMLVTLHVPTVARTTFTTTYAQVASGSTSIHTCVLELERVTLSEPTDLPTGTRASDDPSATASRVVMRIFMYELPSLPSQETTATYQPDNTMSDSRSQVDPSTHHSSGDAASVWNERTSLSAESGVTSAALTTDTKTDTFPFFPTETYNTVATNDIPTSFSSSVTSILGSSTSVTNILGSASSFTPSSSFTDIRRSTTSTFLASDTTKSPLTWSSSQKTGAHIVTTSSDTTAPTAWTPLQTDAPANVKSGYGSLIVIPFVLGVIILILACLMLWRKLHRKSFDKFTRRLPLAETCIRLSQTRAKNRKTRQMVKGTYTGDNDGFSDALYSRRMRKHTAEAEKAAMKRDLDMASASLSTPRASKKASRIWRDTKSTTTSSSSGTSHKLPDRAHVASASVASMESWEEKWHALGNEPRSRPANTHFTSFHADETPKHYQRK</sequence>
<keyword evidence="2" id="KW-1133">Transmembrane helix</keyword>
<dbReference type="VEuPathDB" id="FungiDB:PV10_04038"/>
<dbReference type="EMBL" id="NAJM01000010">
    <property type="protein sequence ID" value="RVX72890.1"/>
    <property type="molecule type" value="Genomic_DNA"/>
</dbReference>
<evidence type="ECO:0000256" key="1">
    <source>
        <dbReference type="SAM" id="MobiDB-lite"/>
    </source>
</evidence>
<evidence type="ECO:0000313" key="3">
    <source>
        <dbReference type="EMBL" id="RVX72890.1"/>
    </source>
</evidence>
<feature type="compositionally biased region" description="Polar residues" evidence="1">
    <location>
        <begin position="181"/>
        <end position="202"/>
    </location>
</feature>
<name>A0A438NBB4_EXOME</name>
<keyword evidence="2" id="KW-0472">Membrane</keyword>
<organism evidence="3 4">
    <name type="scientific">Exophiala mesophila</name>
    <name type="common">Black yeast-like fungus</name>
    <dbReference type="NCBI Taxonomy" id="212818"/>
    <lineage>
        <taxon>Eukaryota</taxon>
        <taxon>Fungi</taxon>
        <taxon>Dikarya</taxon>
        <taxon>Ascomycota</taxon>
        <taxon>Pezizomycotina</taxon>
        <taxon>Eurotiomycetes</taxon>
        <taxon>Chaetothyriomycetidae</taxon>
        <taxon>Chaetothyriales</taxon>
        <taxon>Herpotrichiellaceae</taxon>
        <taxon>Exophiala</taxon>
    </lineage>
</organism>
<evidence type="ECO:0000256" key="2">
    <source>
        <dbReference type="SAM" id="Phobius"/>
    </source>
</evidence>
<comment type="caution">
    <text evidence="3">The sequence shown here is derived from an EMBL/GenBank/DDBJ whole genome shotgun (WGS) entry which is preliminary data.</text>
</comment>
<feature type="transmembrane region" description="Helical" evidence="2">
    <location>
        <begin position="352"/>
        <end position="375"/>
    </location>
</feature>
<dbReference type="AlphaFoldDB" id="A0A438NBB4"/>
<evidence type="ECO:0000313" key="4">
    <source>
        <dbReference type="Proteomes" id="UP000288859"/>
    </source>
</evidence>
<feature type="compositionally biased region" description="Basic and acidic residues" evidence="1">
    <location>
        <begin position="528"/>
        <end position="539"/>
    </location>
</feature>